<keyword evidence="1" id="KW-0175">Coiled coil</keyword>
<comment type="caution">
    <text evidence="3">The sequence shown here is derived from an EMBL/GenBank/DDBJ whole genome shotgun (WGS) entry which is preliminary data.</text>
</comment>
<dbReference type="EMBL" id="JAWCUI010000027">
    <property type="protein sequence ID" value="KAL1895453.1"/>
    <property type="molecule type" value="Genomic_DNA"/>
</dbReference>
<protein>
    <recommendedName>
        <fullName evidence="5">C3H1-type domain-containing protein</fullName>
    </recommendedName>
</protein>
<organism evidence="3 4">
    <name type="scientific">Sporothrix stenoceras</name>
    <dbReference type="NCBI Taxonomy" id="5173"/>
    <lineage>
        <taxon>Eukaryota</taxon>
        <taxon>Fungi</taxon>
        <taxon>Dikarya</taxon>
        <taxon>Ascomycota</taxon>
        <taxon>Pezizomycotina</taxon>
        <taxon>Sordariomycetes</taxon>
        <taxon>Sordariomycetidae</taxon>
        <taxon>Ophiostomatales</taxon>
        <taxon>Ophiostomataceae</taxon>
        <taxon>Sporothrix</taxon>
    </lineage>
</organism>
<evidence type="ECO:0008006" key="5">
    <source>
        <dbReference type="Google" id="ProtNLM"/>
    </source>
</evidence>
<name>A0ABR3Z6K8_9PEZI</name>
<reference evidence="3 4" key="1">
    <citation type="journal article" date="2024" name="IMA Fungus">
        <title>IMA Genome - F19 : A genome assembly and annotation guide to empower mycologists, including annotated draft genome sequences of Ceratocystis pirilliformis, Diaporthe australafricana, Fusarium ophioides, Paecilomyces lecythidis, and Sporothrix stenoceras.</title>
        <authorList>
            <person name="Aylward J."/>
            <person name="Wilson A.M."/>
            <person name="Visagie C.M."/>
            <person name="Spraker J."/>
            <person name="Barnes I."/>
            <person name="Buitendag C."/>
            <person name="Ceriani C."/>
            <person name="Del Mar Angel L."/>
            <person name="du Plessis D."/>
            <person name="Fuchs T."/>
            <person name="Gasser K."/>
            <person name="Kramer D."/>
            <person name="Li W."/>
            <person name="Munsamy K."/>
            <person name="Piso A."/>
            <person name="Price J.L."/>
            <person name="Sonnekus B."/>
            <person name="Thomas C."/>
            <person name="van der Nest A."/>
            <person name="van Dijk A."/>
            <person name="van Heerden A."/>
            <person name="van Vuuren N."/>
            <person name="Yilmaz N."/>
            <person name="Duong T.A."/>
            <person name="van der Merwe N.A."/>
            <person name="Wingfield M.J."/>
            <person name="Wingfield B.D."/>
        </authorList>
    </citation>
    <scope>NUCLEOTIDE SEQUENCE [LARGE SCALE GENOMIC DNA]</scope>
    <source>
        <strain evidence="3 4">CMW 5346</strain>
    </source>
</reference>
<accession>A0ABR3Z6K8</accession>
<evidence type="ECO:0000256" key="1">
    <source>
        <dbReference type="SAM" id="Coils"/>
    </source>
</evidence>
<keyword evidence="4" id="KW-1185">Reference proteome</keyword>
<gene>
    <name evidence="3" type="ORF">Sste5346_005259</name>
</gene>
<proteinExistence type="predicted"/>
<feature type="region of interest" description="Disordered" evidence="2">
    <location>
        <begin position="291"/>
        <end position="332"/>
    </location>
</feature>
<dbReference type="PANTHER" id="PTHR35179:SF2">
    <property type="entry name" value="START DOMAIN-CONTAINING PROTEIN"/>
    <property type="match status" value="1"/>
</dbReference>
<evidence type="ECO:0000313" key="4">
    <source>
        <dbReference type="Proteomes" id="UP001583186"/>
    </source>
</evidence>
<feature type="compositionally biased region" description="Low complexity" evidence="2">
    <location>
        <begin position="315"/>
        <end position="328"/>
    </location>
</feature>
<evidence type="ECO:0000313" key="3">
    <source>
        <dbReference type="EMBL" id="KAL1895453.1"/>
    </source>
</evidence>
<sequence>MSTPWRSTRRSTNPTGYSHHGRCKFGFNCKNFRKGKCTYFHPAEDQTKYAHSVERYKGLMDKGRKRWSLIVDGLSEGETLEEATPLSGHVGITGERVLGSFNKLGDNRIAVPGCPPQFSPPTAALQLKPDGDSSVPAVYPVYTYRLEPLIRSVQCMSPDVDVLDGTCDVVASAGSVYRLYDHLVRTTGMTKRVDVEVRSVPTIPDISRGGGGPPPTGVGRRVVLLQPWKDDPNHDISYGYGSNFAAATCHYPDDLPASLRGSFSHHRVLYYELGGLRIALHCEADGKYDQVEKAKSKSTTPWRDRGHLPSPPVSPKMAMSTPSSPPKTKGSRFSVLMEGVEDEDEEMSDVSSSTLSVEWPCGPSTPTSASHVVEIKTYDAAKPQIMADLGPKALARYVCCRPESQLYFGRTPQLYEAGHSNGTFEVNVGVQSVEDRLQQWEAENQQHLQRLVSFLRQIIQTASTHAAEGRTQLSLVLPGVQDPSCEDKRARLYVRHDGVSFLPA</sequence>
<feature type="coiled-coil region" evidence="1">
    <location>
        <begin position="430"/>
        <end position="457"/>
    </location>
</feature>
<dbReference type="PANTHER" id="PTHR35179">
    <property type="entry name" value="PROTEIN CBG02620"/>
    <property type="match status" value="1"/>
</dbReference>
<evidence type="ECO:0000256" key="2">
    <source>
        <dbReference type="SAM" id="MobiDB-lite"/>
    </source>
</evidence>
<dbReference type="Proteomes" id="UP001583186">
    <property type="component" value="Unassembled WGS sequence"/>
</dbReference>